<dbReference type="RefSeq" id="XP_009526398.1">
    <property type="nucleotide sequence ID" value="XM_009528103.1"/>
</dbReference>
<feature type="compositionally biased region" description="Polar residues" evidence="1">
    <location>
        <begin position="395"/>
        <end position="405"/>
    </location>
</feature>
<dbReference type="Proteomes" id="UP000002640">
    <property type="component" value="Unassembled WGS sequence"/>
</dbReference>
<evidence type="ECO:0000259" key="2">
    <source>
        <dbReference type="Pfam" id="PF05018"/>
    </source>
</evidence>
<dbReference type="SMR" id="G4ZCM3"/>
<dbReference type="AlphaFoldDB" id="G4ZCM3"/>
<protein>
    <recommendedName>
        <fullName evidence="2">CFA20 domain-containing protein</fullName>
    </recommendedName>
</protein>
<feature type="compositionally biased region" description="Basic and acidic residues" evidence="1">
    <location>
        <begin position="367"/>
        <end position="379"/>
    </location>
</feature>
<evidence type="ECO:0000313" key="4">
    <source>
        <dbReference type="Proteomes" id="UP000002640"/>
    </source>
</evidence>
<evidence type="ECO:0000313" key="3">
    <source>
        <dbReference type="EMBL" id="EGZ17340.1"/>
    </source>
</evidence>
<feature type="compositionally biased region" description="Basic and acidic residues" evidence="1">
    <location>
        <begin position="664"/>
        <end position="684"/>
    </location>
</feature>
<feature type="compositionally biased region" description="Polar residues" evidence="1">
    <location>
        <begin position="232"/>
        <end position="247"/>
    </location>
</feature>
<feature type="region of interest" description="Disordered" evidence="1">
    <location>
        <begin position="282"/>
        <end position="419"/>
    </location>
</feature>
<feature type="compositionally biased region" description="Polar residues" evidence="1">
    <location>
        <begin position="352"/>
        <end position="366"/>
    </location>
</feature>
<dbReference type="STRING" id="1094619.G4ZCM3"/>
<reference evidence="3 4" key="1">
    <citation type="journal article" date="2006" name="Science">
        <title>Phytophthora genome sequences uncover evolutionary origins and mechanisms of pathogenesis.</title>
        <authorList>
            <person name="Tyler B.M."/>
            <person name="Tripathy S."/>
            <person name="Zhang X."/>
            <person name="Dehal P."/>
            <person name="Jiang R.H."/>
            <person name="Aerts A."/>
            <person name="Arredondo F.D."/>
            <person name="Baxter L."/>
            <person name="Bensasson D."/>
            <person name="Beynon J.L."/>
            <person name="Chapman J."/>
            <person name="Damasceno C.M."/>
            <person name="Dorrance A.E."/>
            <person name="Dou D."/>
            <person name="Dickerman A.W."/>
            <person name="Dubchak I.L."/>
            <person name="Garbelotto M."/>
            <person name="Gijzen M."/>
            <person name="Gordon S.G."/>
            <person name="Govers F."/>
            <person name="Grunwald N.J."/>
            <person name="Huang W."/>
            <person name="Ivors K.L."/>
            <person name="Jones R.W."/>
            <person name="Kamoun S."/>
            <person name="Krampis K."/>
            <person name="Lamour K.H."/>
            <person name="Lee M.K."/>
            <person name="McDonald W.H."/>
            <person name="Medina M."/>
            <person name="Meijer H.J."/>
            <person name="Nordberg E.K."/>
            <person name="Maclean D.J."/>
            <person name="Ospina-Giraldo M.D."/>
            <person name="Morris P.F."/>
            <person name="Phuntumart V."/>
            <person name="Putnam N.H."/>
            <person name="Rash S."/>
            <person name="Rose J.K."/>
            <person name="Sakihama Y."/>
            <person name="Salamov A.A."/>
            <person name="Savidor A."/>
            <person name="Scheuring C.F."/>
            <person name="Smith B.M."/>
            <person name="Sobral B.W."/>
            <person name="Terry A."/>
            <person name="Torto-Alalibo T.A."/>
            <person name="Win J."/>
            <person name="Xu Z."/>
            <person name="Zhang H."/>
            <person name="Grigoriev I.V."/>
            <person name="Rokhsar D.S."/>
            <person name="Boore J.L."/>
        </authorList>
    </citation>
    <scope>NUCLEOTIDE SEQUENCE [LARGE SCALE GENOMIC DNA]</scope>
    <source>
        <strain evidence="3 4">P6497</strain>
    </source>
</reference>
<dbReference type="KEGG" id="psoj:PHYSODRAFT_331322"/>
<keyword evidence="4" id="KW-1185">Reference proteome</keyword>
<dbReference type="Pfam" id="PF05018">
    <property type="entry name" value="CFA20_dom"/>
    <property type="match status" value="1"/>
</dbReference>
<dbReference type="GeneID" id="20646268"/>
<dbReference type="InterPro" id="IPR007714">
    <property type="entry name" value="CFA20_dom"/>
</dbReference>
<proteinExistence type="predicted"/>
<feature type="region of interest" description="Disordered" evidence="1">
    <location>
        <begin position="614"/>
        <end position="755"/>
    </location>
</feature>
<evidence type="ECO:0000256" key="1">
    <source>
        <dbReference type="SAM" id="MobiDB-lite"/>
    </source>
</evidence>
<gene>
    <name evidence="3" type="ORF">PHYSODRAFT_331322</name>
</gene>
<accession>G4ZCM3</accession>
<name>G4ZCM3_PHYSP</name>
<feature type="region of interest" description="Disordered" evidence="1">
    <location>
        <begin position="232"/>
        <end position="269"/>
    </location>
</feature>
<feature type="compositionally biased region" description="Polar residues" evidence="1">
    <location>
        <begin position="304"/>
        <end position="317"/>
    </location>
</feature>
<sequence>MAYFQGGDFVELLSAQGKAPAAAWKLQGKISKTFDKGIRGNAFQLDGSSETKMQLPKAASSSLGLAQRFVIIQLLVPFTRSFSVEICFSDFQKVRRRFVVASAFRETARTALHVQLPLNAADVPRDQWMNLVFDLQTLSEVHFPDSGYRSMESLCIGGSCRLKRIFTMKDAPTPSRGSQVVRHADIRDIPRQFVFSATQRGASGALPIPTLYFAMEPASGIGGVHGVAVTVNNNSSAPKSSRRSQTAPGKAPTKQRTKGAQVVRPGSELVQRRALVQQQVELQTDSDASKASGLGHQRLRTPARVSTTGSKLRQPQSRVGKVVMVTKEDYSPRIESPSSELRSSRGRAFETPQDSELPQPKSASSDQENRPHDAKKEEMVLAATPVQVPDRALSPPNSVNSSMMASPNAKDLRSGERSQTLRQSILGEIQQKLASLEDEDEKADERDRELFLRHTSLHSGEWYLQQLRDEDLNDDDGPLLLDDEDDRTQLSSSWRRELNDTNANLAIPSSDDTLRRSRDDTTDKDSIFSFSSMVKSRTKSTGKSSSKLFDFDSLLQDVKPLAPSLDDDKAPRLDDLHAQLEKSINHAISDAEDDADEQELVKLLAAKRSARELLPRSAGNSQGNEAEVVNEHKRGSNEEEFASEPVDEARKDLTPAEQDQGQANEDKEWRLNRQGGDSKFDAGHGDTGLSIDLTSELSASGGGSVHDPDEDGDCESSIGHASPTSPQLIESKPENDDDSSKSLHDEDDGDDSSFDFEDLVEDAASSDSRFEDDRATVLEETSTPTKINVPALTNQQKWYLQSLR</sequence>
<feature type="compositionally biased region" description="Basic and acidic residues" evidence="1">
    <location>
        <begin position="731"/>
        <end position="744"/>
    </location>
</feature>
<dbReference type="InterPro" id="IPR040441">
    <property type="entry name" value="CFA20/CFAP20DC"/>
</dbReference>
<feature type="compositionally biased region" description="Acidic residues" evidence="1">
    <location>
        <begin position="745"/>
        <end position="755"/>
    </location>
</feature>
<dbReference type="EMBL" id="JH159154">
    <property type="protein sequence ID" value="EGZ17340.1"/>
    <property type="molecule type" value="Genomic_DNA"/>
</dbReference>
<organism evidence="3 4">
    <name type="scientific">Phytophthora sojae (strain P6497)</name>
    <name type="common">Soybean stem and root rot agent</name>
    <name type="synonym">Phytophthora megasperma f. sp. glycines</name>
    <dbReference type="NCBI Taxonomy" id="1094619"/>
    <lineage>
        <taxon>Eukaryota</taxon>
        <taxon>Sar</taxon>
        <taxon>Stramenopiles</taxon>
        <taxon>Oomycota</taxon>
        <taxon>Peronosporomycetes</taxon>
        <taxon>Peronosporales</taxon>
        <taxon>Peronosporaceae</taxon>
        <taxon>Phytophthora</taxon>
    </lineage>
</organism>
<dbReference type="PANTHER" id="PTHR12458">
    <property type="entry name" value="ORF PROTEIN"/>
    <property type="match status" value="1"/>
</dbReference>
<dbReference type="InParanoid" id="G4ZCM3"/>
<feature type="domain" description="CFA20" evidence="2">
    <location>
        <begin position="4"/>
        <end position="169"/>
    </location>
</feature>